<evidence type="ECO:0000313" key="5">
    <source>
        <dbReference type="EMBL" id="AWV90413.1"/>
    </source>
</evidence>
<keyword evidence="2 3" id="KW-0732">Signal</keyword>
<gene>
    <name evidence="5" type="ORF">DN745_14175</name>
</gene>
<protein>
    <recommendedName>
        <fullName evidence="4">Imelysin-like domain-containing protein</fullName>
    </recommendedName>
</protein>
<dbReference type="InterPro" id="IPR038352">
    <property type="entry name" value="Imelysin_sf"/>
</dbReference>
<feature type="domain" description="Imelysin-like" evidence="4">
    <location>
        <begin position="68"/>
        <end position="393"/>
    </location>
</feature>
<dbReference type="PROSITE" id="PS51257">
    <property type="entry name" value="PROKAR_LIPOPROTEIN"/>
    <property type="match status" value="1"/>
</dbReference>
<evidence type="ECO:0000259" key="4">
    <source>
        <dbReference type="Pfam" id="PF09375"/>
    </source>
</evidence>
<feature type="chain" id="PRO_5016302755" description="Imelysin-like domain-containing protein" evidence="3">
    <location>
        <begin position="29"/>
        <end position="417"/>
    </location>
</feature>
<evidence type="ECO:0000256" key="2">
    <source>
        <dbReference type="ARBA" id="ARBA00022729"/>
    </source>
</evidence>
<dbReference type="GO" id="GO:0030313">
    <property type="term" value="C:cell envelope"/>
    <property type="evidence" value="ECO:0007669"/>
    <property type="project" value="UniProtKB-SubCell"/>
</dbReference>
<evidence type="ECO:0000313" key="6">
    <source>
        <dbReference type="Proteomes" id="UP000249799"/>
    </source>
</evidence>
<dbReference type="Proteomes" id="UP000249799">
    <property type="component" value="Chromosome"/>
</dbReference>
<accession>A0A2Z4FN91</accession>
<comment type="subcellular location">
    <subcellularLocation>
        <location evidence="1">Cell envelope</location>
    </subcellularLocation>
</comment>
<dbReference type="OrthoDB" id="5497838at2"/>
<name>A0A2Z4FN91_9DELT</name>
<dbReference type="Gene3D" id="1.20.1420.20">
    <property type="entry name" value="M75 peptidase, HXXE motif"/>
    <property type="match status" value="1"/>
</dbReference>
<dbReference type="InterPro" id="IPR018976">
    <property type="entry name" value="Imelysin-like"/>
</dbReference>
<evidence type="ECO:0000256" key="1">
    <source>
        <dbReference type="ARBA" id="ARBA00004196"/>
    </source>
</evidence>
<sequence>MIQTPRQIHAMRNTRSLILSLITGLVLAVGFSAACSDDNSGNAVTQEDPKAAEARRDVLANLGENVIFATYVEFEQKVQVLQTKTDAYAASLDSADHEAAKVAWSDAMQVWQRAEMFQVGPAGAMGAAVAGEDLRDQIYSWPLTNGCRVDQEVVEKDYADPTAFASEAINVRGLDALEYLLFNAGTENACTPQSTINTDGSWSALDESELTKRRAEYAHTLAIDLNRSATTLREMWDPQEGNFLAEFSTAGAGSKTFMTSQEALNAVSDAMFYLDKEVKDMKLARPAGLSECVDDVCPDKRESPWADQSLDHVRQNLVAFQLLFSGGDANDPDAPGFDDLIRGMGVEQLADDMNTRIAAALAAIDAVEGTMVEALADDPQSVVDVFDATKAITDLYKSQFFDVLDLEVPNRGEGDND</sequence>
<feature type="signal peptide" evidence="3">
    <location>
        <begin position="1"/>
        <end position="28"/>
    </location>
</feature>
<organism evidence="5 6">
    <name type="scientific">Bradymonas sediminis</name>
    <dbReference type="NCBI Taxonomy" id="1548548"/>
    <lineage>
        <taxon>Bacteria</taxon>
        <taxon>Deltaproteobacteria</taxon>
        <taxon>Bradymonadales</taxon>
        <taxon>Bradymonadaceae</taxon>
        <taxon>Bradymonas</taxon>
    </lineage>
</organism>
<dbReference type="InterPro" id="IPR034984">
    <property type="entry name" value="Imelysin-like_IPPA"/>
</dbReference>
<dbReference type="CDD" id="cd14659">
    <property type="entry name" value="Imelysin-like_IPPA"/>
    <property type="match status" value="1"/>
</dbReference>
<dbReference type="Pfam" id="PF09375">
    <property type="entry name" value="Peptidase_M75"/>
    <property type="match status" value="1"/>
</dbReference>
<evidence type="ECO:0000256" key="3">
    <source>
        <dbReference type="SAM" id="SignalP"/>
    </source>
</evidence>
<reference evidence="5 6" key="1">
    <citation type="submission" date="2018-06" db="EMBL/GenBank/DDBJ databases">
        <title>Lujinxingia sediminis gen. nov. sp. nov., a new facultative anaerobic member of the class Deltaproteobacteria, and proposal of Lujinxingaceae fam. nov.</title>
        <authorList>
            <person name="Guo L.-Y."/>
            <person name="Li C.-M."/>
            <person name="Wang S."/>
            <person name="Du Z.-J."/>
        </authorList>
    </citation>
    <scope>NUCLEOTIDE SEQUENCE [LARGE SCALE GENOMIC DNA]</scope>
    <source>
        <strain evidence="5 6">FA350</strain>
    </source>
</reference>
<dbReference type="KEGG" id="bsed:DN745_14175"/>
<dbReference type="EMBL" id="CP030032">
    <property type="protein sequence ID" value="AWV90413.1"/>
    <property type="molecule type" value="Genomic_DNA"/>
</dbReference>
<keyword evidence="6" id="KW-1185">Reference proteome</keyword>
<proteinExistence type="predicted"/>
<dbReference type="AlphaFoldDB" id="A0A2Z4FN91"/>